<evidence type="ECO:0000256" key="2">
    <source>
        <dbReference type="RuleBase" id="RU003793"/>
    </source>
</evidence>
<feature type="region of interest" description="Disordered" evidence="3">
    <location>
        <begin position="1"/>
        <end position="45"/>
    </location>
</feature>
<proteinExistence type="inferred from homology"/>
<dbReference type="PANTHER" id="PTHR30487">
    <property type="entry name" value="TYPE 4 PREPILIN-LIKE PROTEINS LEADER PEPTIDE-PROCESSING ENZYME"/>
    <property type="match status" value="1"/>
</dbReference>
<comment type="caution">
    <text evidence="6">The sequence shown here is derived from an EMBL/GenBank/DDBJ whole genome shotgun (WGS) entry which is preliminary data.</text>
</comment>
<feature type="compositionally biased region" description="Low complexity" evidence="3">
    <location>
        <begin position="11"/>
        <end position="23"/>
    </location>
</feature>
<dbReference type="PANTHER" id="PTHR30487:SF0">
    <property type="entry name" value="PREPILIN LEADER PEPTIDASE_N-METHYLTRANSFERASE-RELATED"/>
    <property type="match status" value="1"/>
</dbReference>
<dbReference type="EMBL" id="WHJE01000058">
    <property type="protein sequence ID" value="KAE8763731.1"/>
    <property type="molecule type" value="Genomic_DNA"/>
</dbReference>
<feature type="transmembrane region" description="Helical" evidence="4">
    <location>
        <begin position="55"/>
        <end position="72"/>
    </location>
</feature>
<feature type="transmembrane region" description="Helical" evidence="4">
    <location>
        <begin position="179"/>
        <end position="199"/>
    </location>
</feature>
<dbReference type="GO" id="GO:0006465">
    <property type="term" value="P:signal peptide processing"/>
    <property type="evidence" value="ECO:0007669"/>
    <property type="project" value="TreeGrafter"/>
</dbReference>
<protein>
    <submittedName>
        <fullName evidence="6">Prepilin peptidase</fullName>
    </submittedName>
</protein>
<dbReference type="AlphaFoldDB" id="A0A7J5UNB0"/>
<evidence type="ECO:0000259" key="5">
    <source>
        <dbReference type="Pfam" id="PF01478"/>
    </source>
</evidence>
<dbReference type="InterPro" id="IPR014032">
    <property type="entry name" value="Peptidase_A24A_bac"/>
</dbReference>
<keyword evidence="4" id="KW-0812">Transmembrane</keyword>
<evidence type="ECO:0000256" key="1">
    <source>
        <dbReference type="ARBA" id="ARBA00005801"/>
    </source>
</evidence>
<feature type="transmembrane region" description="Helical" evidence="4">
    <location>
        <begin position="211"/>
        <end position="228"/>
    </location>
</feature>
<accession>A0A7J5UNB0</accession>
<comment type="similarity">
    <text evidence="1 2">Belongs to the peptidase A24 family.</text>
</comment>
<evidence type="ECO:0000256" key="3">
    <source>
        <dbReference type="SAM" id="MobiDB-lite"/>
    </source>
</evidence>
<evidence type="ECO:0000256" key="4">
    <source>
        <dbReference type="SAM" id="Phobius"/>
    </source>
</evidence>
<reference evidence="6 7" key="1">
    <citation type="submission" date="2019-10" db="EMBL/GenBank/DDBJ databases">
        <title>Georgenia wutianyii sp. nov. and Georgenia yuyongxinii sp. nov. isolated from plateau pika (Ochotona curzoniae) in the Qinghai-Tibet plateau of China.</title>
        <authorList>
            <person name="Tian Z."/>
        </authorList>
    </citation>
    <scope>NUCLEOTIDE SEQUENCE [LARGE SCALE GENOMIC DNA]</scope>
    <source>
        <strain evidence="6 7">DSM 21501</strain>
    </source>
</reference>
<dbReference type="Gene3D" id="1.20.120.1220">
    <property type="match status" value="1"/>
</dbReference>
<feature type="domain" description="Prepilin type IV endopeptidase peptidase" evidence="5">
    <location>
        <begin position="85"/>
        <end position="194"/>
    </location>
</feature>
<evidence type="ECO:0000313" key="7">
    <source>
        <dbReference type="Proteomes" id="UP000451860"/>
    </source>
</evidence>
<feature type="transmembrane region" description="Helical" evidence="4">
    <location>
        <begin position="107"/>
        <end position="124"/>
    </location>
</feature>
<keyword evidence="4" id="KW-0472">Membrane</keyword>
<feature type="transmembrane region" description="Helical" evidence="4">
    <location>
        <begin position="78"/>
        <end position="95"/>
    </location>
</feature>
<feature type="transmembrane region" description="Helical" evidence="4">
    <location>
        <begin position="130"/>
        <end position="148"/>
    </location>
</feature>
<dbReference type="PRINTS" id="PR00864">
    <property type="entry name" value="PREPILNPTASE"/>
</dbReference>
<dbReference type="Pfam" id="PF01478">
    <property type="entry name" value="Peptidase_A24"/>
    <property type="match status" value="1"/>
</dbReference>
<sequence length="234" mass="23095">MTGERDGAGGPPAVGADAVPAAEGPGGEGVPAADGADADWHTPPLREDLATAGRPTIAVGAVLAVLACWGLAGQGWAVALAGAYLTLVGTVLTVIDWRTHRLPDRIVLAGTVGVLVLLGAAAATGDAWAVLGRGVAAALVSLVGYFILALLRSGGLGLGDVKLGGLLGLWLGWFGWPHVLAGALAAFLLGGVIALVLLVTRRASRTSAIAFGPWMVLGAAVTTALAAAEVPLAG</sequence>
<dbReference type="InterPro" id="IPR050882">
    <property type="entry name" value="Prepilin_peptidase/N-MTase"/>
</dbReference>
<dbReference type="GO" id="GO:0005886">
    <property type="term" value="C:plasma membrane"/>
    <property type="evidence" value="ECO:0007669"/>
    <property type="project" value="TreeGrafter"/>
</dbReference>
<dbReference type="GO" id="GO:0004190">
    <property type="term" value="F:aspartic-type endopeptidase activity"/>
    <property type="evidence" value="ECO:0007669"/>
    <property type="project" value="InterPro"/>
</dbReference>
<evidence type="ECO:0000313" key="6">
    <source>
        <dbReference type="EMBL" id="KAE8763731.1"/>
    </source>
</evidence>
<dbReference type="InterPro" id="IPR000045">
    <property type="entry name" value="Prepilin_IV_endopep_pep"/>
</dbReference>
<gene>
    <name evidence="6" type="ORF">GB883_12595</name>
</gene>
<keyword evidence="4" id="KW-1133">Transmembrane helix</keyword>
<keyword evidence="7" id="KW-1185">Reference proteome</keyword>
<name>A0A7J5UNB0_9MICO</name>
<dbReference type="OrthoDB" id="2087435at2"/>
<dbReference type="Proteomes" id="UP000451860">
    <property type="component" value="Unassembled WGS sequence"/>
</dbReference>
<organism evidence="6 7">
    <name type="scientific">Georgenia thermotolerans</name>
    <dbReference type="NCBI Taxonomy" id="527326"/>
    <lineage>
        <taxon>Bacteria</taxon>
        <taxon>Bacillati</taxon>
        <taxon>Actinomycetota</taxon>
        <taxon>Actinomycetes</taxon>
        <taxon>Micrococcales</taxon>
        <taxon>Bogoriellaceae</taxon>
        <taxon>Georgenia</taxon>
    </lineage>
</organism>